<feature type="transmembrane region" description="Helical" evidence="1">
    <location>
        <begin position="94"/>
        <end position="121"/>
    </location>
</feature>
<evidence type="ECO:0000256" key="1">
    <source>
        <dbReference type="SAM" id="Phobius"/>
    </source>
</evidence>
<keyword evidence="1" id="KW-1133">Transmembrane helix</keyword>
<keyword evidence="1" id="KW-0812">Transmembrane</keyword>
<evidence type="ECO:0000313" key="2">
    <source>
        <dbReference type="EMBL" id="ESK85531.1"/>
    </source>
</evidence>
<sequence>MNGQCRRQQDDGRFSTRIDHIRIYEAICSIFTCRYRISATVQAVSQEIMAVEISVHTTPGLLFDAIGLGALCSPWVALLPGWYYPMFYKHRDNLIIQSSVGTVLILSSFQVIFLFAAVYAYCISPFGNPTRVNRTDGPALLRLPDVCLIKELSTLRAIDSHELGQPIDPLHLCLTSVNLFRMSLHIMAHWSPGWDLGSGDTRMETGNLTIRVETTHQTCEAELDLVYKAPQARIYFQLERIWTLALVSGDLPILYRFLATA</sequence>
<proteinExistence type="predicted"/>
<protein>
    <submittedName>
        <fullName evidence="2">Uncharacterized protein</fullName>
    </submittedName>
</protein>
<feature type="transmembrane region" description="Helical" evidence="1">
    <location>
        <begin position="61"/>
        <end position="82"/>
    </location>
</feature>
<organism evidence="2 3">
    <name type="scientific">Moniliophthora roreri (strain MCA 2997)</name>
    <name type="common">Cocoa frosty pod rot fungus</name>
    <name type="synonym">Crinipellis roreri</name>
    <dbReference type="NCBI Taxonomy" id="1381753"/>
    <lineage>
        <taxon>Eukaryota</taxon>
        <taxon>Fungi</taxon>
        <taxon>Dikarya</taxon>
        <taxon>Basidiomycota</taxon>
        <taxon>Agaricomycotina</taxon>
        <taxon>Agaricomycetes</taxon>
        <taxon>Agaricomycetidae</taxon>
        <taxon>Agaricales</taxon>
        <taxon>Marasmiineae</taxon>
        <taxon>Marasmiaceae</taxon>
        <taxon>Moniliophthora</taxon>
    </lineage>
</organism>
<keyword evidence="3" id="KW-1185">Reference proteome</keyword>
<evidence type="ECO:0000313" key="3">
    <source>
        <dbReference type="Proteomes" id="UP000017559"/>
    </source>
</evidence>
<dbReference type="HOGENOM" id="CLU_1065917_0_0_1"/>
<name>V2WYA1_MONRO</name>
<dbReference type="KEGG" id="mrr:Moror_10067"/>
<keyword evidence="1" id="KW-0472">Membrane</keyword>
<reference evidence="2 3" key="1">
    <citation type="journal article" date="2014" name="BMC Genomics">
        <title>Genome and secretome analysis of the hemibiotrophic fungal pathogen, Moniliophthora roreri, which causes frosty pod rot disease of cacao: mechanisms of the biotrophic and necrotrophic phases.</title>
        <authorList>
            <person name="Meinhardt L.W."/>
            <person name="Costa G.G.L."/>
            <person name="Thomazella D.P.T."/>
            <person name="Teixeira P.J.P.L."/>
            <person name="Carazzolle M.F."/>
            <person name="Schuster S.C."/>
            <person name="Carlson J.E."/>
            <person name="Guiltinan M.J."/>
            <person name="Mieczkowski P."/>
            <person name="Farmer A."/>
            <person name="Ramaraj T."/>
            <person name="Crozier J."/>
            <person name="Davis R.E."/>
            <person name="Shao J."/>
            <person name="Melnick R.L."/>
            <person name="Pereira G.A.G."/>
            <person name="Bailey B.A."/>
        </authorList>
    </citation>
    <scope>NUCLEOTIDE SEQUENCE [LARGE SCALE GENOMIC DNA]</scope>
    <source>
        <strain evidence="2 3">MCA 2997</strain>
    </source>
</reference>
<comment type="caution">
    <text evidence="2">The sequence shown here is derived from an EMBL/GenBank/DDBJ whole genome shotgun (WGS) entry which is preliminary data.</text>
</comment>
<dbReference type="Proteomes" id="UP000017559">
    <property type="component" value="Unassembled WGS sequence"/>
</dbReference>
<dbReference type="EMBL" id="AWSO01001056">
    <property type="protein sequence ID" value="ESK85531.1"/>
    <property type="molecule type" value="Genomic_DNA"/>
</dbReference>
<gene>
    <name evidence="2" type="ORF">Moror_10067</name>
</gene>
<dbReference type="AlphaFoldDB" id="V2WYA1"/>
<accession>V2WYA1</accession>